<sequence length="39" mass="4522">MKYAIFVDVDGTLLDNKQQIPESAVYAIKMRVRMVIMFS</sequence>
<dbReference type="SUPFAM" id="SSF56784">
    <property type="entry name" value="HAD-like"/>
    <property type="match status" value="1"/>
</dbReference>
<evidence type="ECO:0000313" key="2">
    <source>
        <dbReference type="Proteomes" id="UP000285274"/>
    </source>
</evidence>
<evidence type="ECO:0000313" key="1">
    <source>
        <dbReference type="EMBL" id="RGS46597.1"/>
    </source>
</evidence>
<dbReference type="InterPro" id="IPR023214">
    <property type="entry name" value="HAD_sf"/>
</dbReference>
<dbReference type="AlphaFoldDB" id="A0A412J2N2"/>
<comment type="caution">
    <text evidence="1">The sequence shown here is derived from an EMBL/GenBank/DDBJ whole genome shotgun (WGS) entry which is preliminary data.</text>
</comment>
<organism evidence="1 2">
    <name type="scientific">Holdemanella biformis</name>
    <dbReference type="NCBI Taxonomy" id="1735"/>
    <lineage>
        <taxon>Bacteria</taxon>
        <taxon>Bacillati</taxon>
        <taxon>Bacillota</taxon>
        <taxon>Erysipelotrichia</taxon>
        <taxon>Erysipelotrichales</taxon>
        <taxon>Erysipelotrichaceae</taxon>
        <taxon>Holdemanella</taxon>
    </lineage>
</organism>
<dbReference type="InterPro" id="IPR036412">
    <property type="entry name" value="HAD-like_sf"/>
</dbReference>
<dbReference type="Pfam" id="PF08282">
    <property type="entry name" value="Hydrolase_3"/>
    <property type="match status" value="1"/>
</dbReference>
<gene>
    <name evidence="1" type="ORF">DWX92_05930</name>
</gene>
<reference evidence="1 2" key="1">
    <citation type="submission" date="2018-08" db="EMBL/GenBank/DDBJ databases">
        <title>A genome reference for cultivated species of the human gut microbiota.</title>
        <authorList>
            <person name="Zou Y."/>
            <person name="Xue W."/>
            <person name="Luo G."/>
        </authorList>
    </citation>
    <scope>NUCLEOTIDE SEQUENCE [LARGE SCALE GENOMIC DNA]</scope>
    <source>
        <strain evidence="1 2">AF22-10AC</strain>
    </source>
</reference>
<dbReference type="Gene3D" id="3.40.50.1000">
    <property type="entry name" value="HAD superfamily/HAD-like"/>
    <property type="match status" value="1"/>
</dbReference>
<dbReference type="Proteomes" id="UP000285274">
    <property type="component" value="Unassembled WGS sequence"/>
</dbReference>
<name>A0A412J2N2_9FIRM</name>
<accession>A0A412J2N2</accession>
<protein>
    <submittedName>
        <fullName evidence="1">Uncharacterized protein</fullName>
    </submittedName>
</protein>
<dbReference type="EMBL" id="QRVM01000021">
    <property type="protein sequence ID" value="RGS46597.1"/>
    <property type="molecule type" value="Genomic_DNA"/>
</dbReference>
<proteinExistence type="predicted"/>